<dbReference type="EMBL" id="JACHCC010000008">
    <property type="protein sequence ID" value="MBB6501059.1"/>
    <property type="molecule type" value="Genomic_DNA"/>
</dbReference>
<dbReference type="AlphaFoldDB" id="A0A7X0J4M0"/>
<evidence type="ECO:0000256" key="1">
    <source>
        <dbReference type="SAM" id="Phobius"/>
    </source>
</evidence>
<comment type="caution">
    <text evidence="2">The sequence shown here is derived from an EMBL/GenBank/DDBJ whole genome shotgun (WGS) entry which is preliminary data.</text>
</comment>
<gene>
    <name evidence="2" type="ORF">HDF25_003222</name>
</gene>
<proteinExistence type="predicted"/>
<evidence type="ECO:0000313" key="2">
    <source>
        <dbReference type="EMBL" id="MBB6501059.1"/>
    </source>
</evidence>
<dbReference type="PANTHER" id="PTHR36394:SF1">
    <property type="entry name" value="OS01G0277700 PROTEIN"/>
    <property type="match status" value="1"/>
</dbReference>
<accession>A0A7X0J4M0</accession>
<keyword evidence="1" id="KW-0472">Membrane</keyword>
<feature type="transmembrane region" description="Helical" evidence="1">
    <location>
        <begin position="144"/>
        <end position="163"/>
    </location>
</feature>
<evidence type="ECO:0000313" key="3">
    <source>
        <dbReference type="Proteomes" id="UP000521017"/>
    </source>
</evidence>
<reference evidence="2 3" key="1">
    <citation type="submission" date="2020-08" db="EMBL/GenBank/DDBJ databases">
        <title>Genomic Encyclopedia of Type Strains, Phase IV (KMG-V): Genome sequencing to study the core and pangenomes of soil and plant-associated prokaryotes.</title>
        <authorList>
            <person name="Whitman W."/>
        </authorList>
    </citation>
    <scope>NUCLEOTIDE SEQUENCE [LARGE SCALE GENOMIC DNA]</scope>
    <source>
        <strain evidence="2 3">M2T3</strain>
    </source>
</reference>
<feature type="transmembrane region" description="Helical" evidence="1">
    <location>
        <begin position="211"/>
        <end position="230"/>
    </location>
</feature>
<dbReference type="Proteomes" id="UP000521017">
    <property type="component" value="Unassembled WGS sequence"/>
</dbReference>
<dbReference type="PANTHER" id="PTHR36394">
    <property type="entry name" value="OS01G0277700 PROTEIN"/>
    <property type="match status" value="1"/>
</dbReference>
<keyword evidence="1" id="KW-0812">Transmembrane</keyword>
<dbReference type="RefSeq" id="WP_184626426.1">
    <property type="nucleotide sequence ID" value="NZ_JACHCC010000008.1"/>
</dbReference>
<keyword evidence="1" id="KW-1133">Transmembrane helix</keyword>
<sequence length="232" mass="25543">MTSTLIALALTAITISFFHTASGPDHYLPFIVLSRSRKWSKVKTIFLTITCGLGHVLSSVILGLAGVFLGWQLNKISWLQDIRGNVSGWALLAFGLIYLLYGLRQALINKPHKHFDVMGEEVYVYTHQHGEIVMPGNKVKVTPLVLFAIFVMGPSEPLIPLLFYSGAKRSVPEIVVLITVFTISTVLTMLGMVLLGIYGYSFLNTEKLERYVHAIGGAVVTVCGIGMVFLGW</sequence>
<protein>
    <submittedName>
        <fullName evidence="2">Sulfite exporter TauE/SafE</fullName>
    </submittedName>
</protein>
<name>A0A7X0J4M0_9SPHI</name>
<organism evidence="2 3">
    <name type="scientific">Pedobacter cryoconitis</name>
    <dbReference type="NCBI Taxonomy" id="188932"/>
    <lineage>
        <taxon>Bacteria</taxon>
        <taxon>Pseudomonadati</taxon>
        <taxon>Bacteroidota</taxon>
        <taxon>Sphingobacteriia</taxon>
        <taxon>Sphingobacteriales</taxon>
        <taxon>Sphingobacteriaceae</taxon>
        <taxon>Pedobacter</taxon>
    </lineage>
</organism>
<feature type="transmembrane region" description="Helical" evidence="1">
    <location>
        <begin position="44"/>
        <end position="70"/>
    </location>
</feature>
<feature type="transmembrane region" description="Helical" evidence="1">
    <location>
        <begin position="175"/>
        <end position="199"/>
    </location>
</feature>
<feature type="transmembrane region" description="Helical" evidence="1">
    <location>
        <begin position="82"/>
        <end position="101"/>
    </location>
</feature>